<keyword evidence="2" id="KW-1185">Reference proteome</keyword>
<dbReference type="InterPro" id="IPR043129">
    <property type="entry name" value="ATPase_NBD"/>
</dbReference>
<protein>
    <submittedName>
        <fullName evidence="1">Uncharacterized protein</fullName>
    </submittedName>
</protein>
<proteinExistence type="predicted"/>
<organism evidence="1 2">
    <name type="scientific">Didymosphaeria variabile</name>
    <dbReference type="NCBI Taxonomy" id="1932322"/>
    <lineage>
        <taxon>Eukaryota</taxon>
        <taxon>Fungi</taxon>
        <taxon>Dikarya</taxon>
        <taxon>Ascomycota</taxon>
        <taxon>Pezizomycotina</taxon>
        <taxon>Dothideomycetes</taxon>
        <taxon>Pleosporomycetidae</taxon>
        <taxon>Pleosporales</taxon>
        <taxon>Massarineae</taxon>
        <taxon>Didymosphaeriaceae</taxon>
        <taxon>Didymosphaeria</taxon>
    </lineage>
</organism>
<dbReference type="GO" id="GO:0005524">
    <property type="term" value="F:ATP binding"/>
    <property type="evidence" value="ECO:0007669"/>
    <property type="project" value="InterPro"/>
</dbReference>
<dbReference type="InterPro" id="IPR005338">
    <property type="entry name" value="Anhydro_N_Ac-Mur_kinase"/>
</dbReference>
<comment type="caution">
    <text evidence="1">The sequence shown here is derived from an EMBL/GenBank/DDBJ whole genome shotgun (WGS) entry which is preliminary data.</text>
</comment>
<dbReference type="GO" id="GO:0009254">
    <property type="term" value="P:peptidoglycan turnover"/>
    <property type="evidence" value="ECO:0007669"/>
    <property type="project" value="InterPro"/>
</dbReference>
<evidence type="ECO:0000313" key="1">
    <source>
        <dbReference type="EMBL" id="KAJ4348414.1"/>
    </source>
</evidence>
<dbReference type="SUPFAM" id="SSF53067">
    <property type="entry name" value="Actin-like ATPase domain"/>
    <property type="match status" value="1"/>
</dbReference>
<gene>
    <name evidence="1" type="ORF">N0V89_009788</name>
</gene>
<dbReference type="GO" id="GO:0016773">
    <property type="term" value="F:phosphotransferase activity, alcohol group as acceptor"/>
    <property type="evidence" value="ECO:0007669"/>
    <property type="project" value="InterPro"/>
</dbReference>
<dbReference type="GO" id="GO:0006040">
    <property type="term" value="P:amino sugar metabolic process"/>
    <property type="evidence" value="ECO:0007669"/>
    <property type="project" value="InterPro"/>
</dbReference>
<accession>A0A9W8XFT0</accession>
<dbReference type="GeneID" id="80913318"/>
<dbReference type="Pfam" id="PF03702">
    <property type="entry name" value="AnmK"/>
    <property type="match status" value="1"/>
</dbReference>
<reference evidence="1" key="1">
    <citation type="submission" date="2022-10" db="EMBL/GenBank/DDBJ databases">
        <title>Tapping the CABI collections for fungal endophytes: first genome assemblies for Collariella, Neodidymelliopsis, Ascochyta clinopodiicola, Didymella pomorum, Didymosphaeria variabile, Neocosmospora piperis and Neocucurbitaria cava.</title>
        <authorList>
            <person name="Hill R."/>
        </authorList>
    </citation>
    <scope>NUCLEOTIDE SEQUENCE</scope>
    <source>
        <strain evidence="1">IMI 356815</strain>
    </source>
</reference>
<dbReference type="PANTHER" id="PTHR30605:SF0">
    <property type="entry name" value="ANHYDRO-N-ACETYLMURAMIC ACID KINASE"/>
    <property type="match status" value="1"/>
</dbReference>
<dbReference type="EMBL" id="JAPEUX010000007">
    <property type="protein sequence ID" value="KAJ4348414.1"/>
    <property type="molecule type" value="Genomic_DNA"/>
</dbReference>
<dbReference type="Proteomes" id="UP001140513">
    <property type="component" value="Unassembled WGS sequence"/>
</dbReference>
<dbReference type="RefSeq" id="XP_056067802.1">
    <property type="nucleotide sequence ID" value="XM_056218537.1"/>
</dbReference>
<evidence type="ECO:0000313" key="2">
    <source>
        <dbReference type="Proteomes" id="UP001140513"/>
    </source>
</evidence>
<dbReference type="Gene3D" id="3.30.420.40">
    <property type="match status" value="2"/>
</dbReference>
<dbReference type="OrthoDB" id="5427593at2759"/>
<dbReference type="AlphaFoldDB" id="A0A9W8XFT0"/>
<dbReference type="PANTHER" id="PTHR30605">
    <property type="entry name" value="ANHYDRO-N-ACETYLMURAMIC ACID KINASE"/>
    <property type="match status" value="1"/>
</dbReference>
<sequence length="448" mass="49410">MVASEKGPKPQTKHNDNPLDITVLGLCSGAALDGVSCALLRFRQKSPNEPLRMSMLKYEETNVPLRLRTQILNLLRDHPNNPQAMVRVHSMLGYMYSTTVKCFLSNNGISEEAIHLIASRADCISPSVTPPLPVSVTIDETEPVLKSWTAVVAAETNITTASNLPVTPRPVNKHDPTAESPVESLLLQHPTKFRVCVTINELLSITMIPPADGNPRTKPPSSVCGPGTMFIDYTMRYATSNRVQNDYDGTYASKGIVNHAVVDRVLKANDYSARVPPLQIATEMFGHHEAQDVIDECLFLGMTDHDTIATITRITAENIVLQYRRLVAAYCPPDQNIDEIFICGRGARNTDIVDYMEEVLPTEVITRPLDDIGIPGDAKEAVCCAQLGLETILKYAANEDGPFERSHQNPIMGAVAKGKHWDEVKKQIMMFSNGEEVPAVQRVVVEKK</sequence>
<name>A0A9W8XFT0_9PLEO</name>